<comment type="similarity">
    <text evidence="10">Belongs to the ELO family.</text>
</comment>
<keyword evidence="7 10" id="KW-0443">Lipid metabolism</keyword>
<evidence type="ECO:0000256" key="4">
    <source>
        <dbReference type="ARBA" id="ARBA00022692"/>
    </source>
</evidence>
<evidence type="ECO:0000256" key="3">
    <source>
        <dbReference type="ARBA" id="ARBA00022679"/>
    </source>
</evidence>
<feature type="transmembrane region" description="Helical" evidence="10">
    <location>
        <begin position="231"/>
        <end position="254"/>
    </location>
</feature>
<dbReference type="EC" id="2.3.1.199" evidence="10"/>
<dbReference type="GO" id="GO:0042761">
    <property type="term" value="P:very long-chain fatty acid biosynthetic process"/>
    <property type="evidence" value="ECO:0007669"/>
    <property type="project" value="TreeGrafter"/>
</dbReference>
<evidence type="ECO:0000256" key="1">
    <source>
        <dbReference type="ARBA" id="ARBA00004141"/>
    </source>
</evidence>
<dbReference type="GO" id="GO:0034626">
    <property type="term" value="P:fatty acid elongation, polyunsaturated fatty acid"/>
    <property type="evidence" value="ECO:0007669"/>
    <property type="project" value="TreeGrafter"/>
</dbReference>
<dbReference type="InterPro" id="IPR030457">
    <property type="entry name" value="ELO_CS"/>
</dbReference>
<keyword evidence="2 10" id="KW-0444">Lipid biosynthesis</keyword>
<evidence type="ECO:0000256" key="5">
    <source>
        <dbReference type="ARBA" id="ARBA00022832"/>
    </source>
</evidence>
<accession>A0A411AR51</accession>
<keyword evidence="6 10" id="KW-1133">Transmembrane helix</keyword>
<dbReference type="InterPro" id="IPR002076">
    <property type="entry name" value="ELO_fam"/>
</dbReference>
<dbReference type="EMBL" id="MH291270">
    <property type="protein sequence ID" value="QAX90474.1"/>
    <property type="molecule type" value="mRNA"/>
</dbReference>
<dbReference type="GO" id="GO:0030148">
    <property type="term" value="P:sphingolipid biosynthetic process"/>
    <property type="evidence" value="ECO:0007669"/>
    <property type="project" value="TreeGrafter"/>
</dbReference>
<keyword evidence="3 10" id="KW-0808">Transferase</keyword>
<dbReference type="PANTHER" id="PTHR11157">
    <property type="entry name" value="FATTY ACID ACYL TRANSFERASE-RELATED"/>
    <property type="match status" value="1"/>
</dbReference>
<feature type="transmembrane region" description="Helical" evidence="10">
    <location>
        <begin position="32"/>
        <end position="50"/>
    </location>
</feature>
<keyword evidence="8 10" id="KW-0472">Membrane</keyword>
<dbReference type="Pfam" id="PF01151">
    <property type="entry name" value="ELO"/>
    <property type="match status" value="1"/>
</dbReference>
<organism evidence="11">
    <name type="scientific">Phenacoccus solenopsis</name>
    <name type="common">Solenopsis mealybug</name>
    <dbReference type="NCBI Taxonomy" id="483260"/>
    <lineage>
        <taxon>Eukaryota</taxon>
        <taxon>Metazoa</taxon>
        <taxon>Ecdysozoa</taxon>
        <taxon>Arthropoda</taxon>
        <taxon>Hexapoda</taxon>
        <taxon>Insecta</taxon>
        <taxon>Pterygota</taxon>
        <taxon>Neoptera</taxon>
        <taxon>Paraneoptera</taxon>
        <taxon>Hemiptera</taxon>
        <taxon>Sternorrhyncha</taxon>
        <taxon>Coccoidea</taxon>
        <taxon>Pseudococcidae</taxon>
        <taxon>Phenacoccus</taxon>
    </lineage>
</organism>
<gene>
    <name evidence="11" type="primary">ELO7</name>
</gene>
<evidence type="ECO:0000256" key="6">
    <source>
        <dbReference type="ARBA" id="ARBA00022989"/>
    </source>
</evidence>
<reference evidence="11" key="1">
    <citation type="submission" date="2018-05" db="EMBL/GenBank/DDBJ databases">
        <title>Characteristics and Heterogenous expression of the Elongases of Very Long-Chain Fatty Acid ELO of Phenacoccus solenopsis(Hemiptera: Pseudococcidae).</title>
        <authorList>
            <person name="Li H."/>
            <person name="Zhang D."/>
            <person name="Li X."/>
        </authorList>
    </citation>
    <scope>NUCLEOTIDE SEQUENCE</scope>
</reference>
<evidence type="ECO:0000256" key="9">
    <source>
        <dbReference type="ARBA" id="ARBA00023160"/>
    </source>
</evidence>
<feature type="transmembrane region" description="Helical" evidence="10">
    <location>
        <begin position="141"/>
        <end position="160"/>
    </location>
</feature>
<sequence length="283" mass="33671">MASIIENLIYFYNQFDNLADPTVKKWFLMNSLLYPISILGVYLYFIFLLGPKMMKNLKPFNINKFIIFYNIIQVIFNAYLCRHTIQYFWDNLNHFRCFKMSYLTPEEAYWARIVNWLFVINKMLDLLDTVFFVLKKKQSHVTFLHVYHHIMTFFLGWSAAKYSPGGQQVVIGVLNSFVHTVMYSYYLLSLFDRFKFITSIIKKRITQMQITQFIIAGVHIIYGFTDPDCDFPAILVYVGTFQTIVFIILFTNFYRKAYIKRNNPEYKKAQNGHIQNGFANKVD</sequence>
<evidence type="ECO:0000313" key="11">
    <source>
        <dbReference type="EMBL" id="QAX90474.1"/>
    </source>
</evidence>
<dbReference type="GO" id="GO:0034625">
    <property type="term" value="P:fatty acid elongation, monounsaturated fatty acid"/>
    <property type="evidence" value="ECO:0007669"/>
    <property type="project" value="TreeGrafter"/>
</dbReference>
<comment type="catalytic activity">
    <reaction evidence="10">
        <text>a very-long-chain acyl-CoA + malonyl-CoA + H(+) = a very-long-chain 3-oxoacyl-CoA + CO2 + CoA</text>
        <dbReference type="Rhea" id="RHEA:32727"/>
        <dbReference type="ChEBI" id="CHEBI:15378"/>
        <dbReference type="ChEBI" id="CHEBI:16526"/>
        <dbReference type="ChEBI" id="CHEBI:57287"/>
        <dbReference type="ChEBI" id="CHEBI:57384"/>
        <dbReference type="ChEBI" id="CHEBI:90725"/>
        <dbReference type="ChEBI" id="CHEBI:90736"/>
        <dbReference type="EC" id="2.3.1.199"/>
    </reaction>
</comment>
<dbReference type="PANTHER" id="PTHR11157:SF164">
    <property type="entry name" value="ELONGATION OF VERY LONG CHAIN FATTY ACIDS PROTEIN"/>
    <property type="match status" value="1"/>
</dbReference>
<keyword evidence="9 10" id="KW-0275">Fatty acid biosynthesis</keyword>
<evidence type="ECO:0000256" key="10">
    <source>
        <dbReference type="RuleBase" id="RU361115"/>
    </source>
</evidence>
<feature type="transmembrane region" description="Helical" evidence="10">
    <location>
        <begin position="166"/>
        <end position="188"/>
    </location>
</feature>
<proteinExistence type="evidence at transcript level"/>
<dbReference type="GO" id="GO:0009922">
    <property type="term" value="F:fatty acid elongase activity"/>
    <property type="evidence" value="ECO:0007669"/>
    <property type="project" value="UniProtKB-EC"/>
</dbReference>
<keyword evidence="4 10" id="KW-0812">Transmembrane</keyword>
<evidence type="ECO:0000256" key="2">
    <source>
        <dbReference type="ARBA" id="ARBA00022516"/>
    </source>
</evidence>
<dbReference type="GO" id="GO:0005789">
    <property type="term" value="C:endoplasmic reticulum membrane"/>
    <property type="evidence" value="ECO:0007669"/>
    <property type="project" value="TreeGrafter"/>
</dbReference>
<dbReference type="AlphaFoldDB" id="A0A411AR51"/>
<comment type="subcellular location">
    <subcellularLocation>
        <location evidence="1">Membrane</location>
        <topology evidence="1">Multi-pass membrane protein</topology>
    </subcellularLocation>
</comment>
<dbReference type="GO" id="GO:0019367">
    <property type="term" value="P:fatty acid elongation, saturated fatty acid"/>
    <property type="evidence" value="ECO:0007669"/>
    <property type="project" value="TreeGrafter"/>
</dbReference>
<keyword evidence="5 10" id="KW-0276">Fatty acid metabolism</keyword>
<evidence type="ECO:0000256" key="7">
    <source>
        <dbReference type="ARBA" id="ARBA00023098"/>
    </source>
</evidence>
<dbReference type="PROSITE" id="PS01188">
    <property type="entry name" value="ELO"/>
    <property type="match status" value="1"/>
</dbReference>
<protein>
    <recommendedName>
        <fullName evidence="10">Elongation of very long chain fatty acids protein</fullName>
        <ecNumber evidence="10">2.3.1.199</ecNumber>
    </recommendedName>
    <alternativeName>
        <fullName evidence="10">Very-long-chain 3-oxoacyl-CoA synthase</fullName>
    </alternativeName>
</protein>
<evidence type="ECO:0000256" key="8">
    <source>
        <dbReference type="ARBA" id="ARBA00023136"/>
    </source>
</evidence>
<name>A0A411AR51_9HEMI</name>
<feature type="transmembrane region" description="Helical" evidence="10">
    <location>
        <begin position="62"/>
        <end position="80"/>
    </location>
</feature>
<feature type="transmembrane region" description="Helical" evidence="10">
    <location>
        <begin position="208"/>
        <end position="225"/>
    </location>
</feature>